<comment type="caution">
    <text evidence="1">The sequence shown here is derived from an EMBL/GenBank/DDBJ whole genome shotgun (WGS) entry which is preliminary data.</text>
</comment>
<organism evidence="1 2">
    <name type="scientific">Microbacterium trichothecenolyticum</name>
    <name type="common">Aureobacterium trichothecenolyticum</name>
    <dbReference type="NCBI Taxonomy" id="69370"/>
    <lineage>
        <taxon>Bacteria</taxon>
        <taxon>Bacillati</taxon>
        <taxon>Actinomycetota</taxon>
        <taxon>Actinomycetes</taxon>
        <taxon>Micrococcales</taxon>
        <taxon>Microbacteriaceae</taxon>
        <taxon>Microbacterium</taxon>
    </lineage>
</organism>
<proteinExistence type="predicted"/>
<evidence type="ECO:0000313" key="2">
    <source>
        <dbReference type="Proteomes" id="UP001226691"/>
    </source>
</evidence>
<dbReference type="EMBL" id="JAUTBF010000001">
    <property type="protein sequence ID" value="MDQ1124527.1"/>
    <property type="molecule type" value="Genomic_DNA"/>
</dbReference>
<keyword evidence="2" id="KW-1185">Reference proteome</keyword>
<dbReference type="Proteomes" id="UP001226691">
    <property type="component" value="Unassembled WGS sequence"/>
</dbReference>
<evidence type="ECO:0000313" key="1">
    <source>
        <dbReference type="EMBL" id="MDQ1124527.1"/>
    </source>
</evidence>
<name>A0ABU0TXY5_MICTR</name>
<accession>A0ABU0TXY5</accession>
<sequence length="78" mass="8639">MRRLQERFPWCATVAHAPAAARFDDGVAYAQRVRAARDDGEIIDAFLAHVREGEGASEAERSLIREVLDTRALSEAQA</sequence>
<reference evidence="1 2" key="1">
    <citation type="submission" date="2023-07" db="EMBL/GenBank/DDBJ databases">
        <title>Functional and genomic diversity of the sorghum phyllosphere microbiome.</title>
        <authorList>
            <person name="Shade A."/>
        </authorList>
    </citation>
    <scope>NUCLEOTIDE SEQUENCE [LARGE SCALE GENOMIC DNA]</scope>
    <source>
        <strain evidence="1 2">SORGH_AS_1207</strain>
    </source>
</reference>
<protein>
    <submittedName>
        <fullName evidence="1">Uncharacterized protein</fullName>
    </submittedName>
</protein>
<gene>
    <name evidence="1" type="ORF">QE412_003100</name>
</gene>